<name>A0A157Q183_9BORD</name>
<dbReference type="GO" id="GO:0015628">
    <property type="term" value="P:protein secretion by the type II secretion system"/>
    <property type="evidence" value="ECO:0007669"/>
    <property type="project" value="InterPro"/>
</dbReference>
<dbReference type="Pfam" id="PF04612">
    <property type="entry name" value="T2SSM"/>
    <property type="match status" value="1"/>
</dbReference>
<protein>
    <submittedName>
        <fullName evidence="2">General secretion pathway protein M</fullName>
    </submittedName>
</protein>
<accession>A0A157Q183</accession>
<evidence type="ECO:0000256" key="1">
    <source>
        <dbReference type="SAM" id="Phobius"/>
    </source>
</evidence>
<dbReference type="AlphaFoldDB" id="A0A157Q183"/>
<sequence length="209" mass="22572">MTTRTSTFLPMWHKLRDRYAQTQRRGQAWLARLAPRERRLLGIAAAVVGLALAWLIFIEPAMKSVRDLGVELPKLRAQAATVADLTARARGLRRGGEHTAGTLPTDAELRASLHQAGLSENQWSAAPAQPAAGTGAAADAKPGLTLTFTEASSVAALRWLDGAPRDWRLVVTDVTLTRPRDADDRRLPGRLSGTATLVPYDAAPKAQAR</sequence>
<dbReference type="Proteomes" id="UP000077037">
    <property type="component" value="Unassembled WGS sequence"/>
</dbReference>
<dbReference type="EMBL" id="FKBS01000017">
    <property type="protein sequence ID" value="SAI39561.1"/>
    <property type="molecule type" value="Genomic_DNA"/>
</dbReference>
<dbReference type="GO" id="GO:0015627">
    <property type="term" value="C:type II protein secretion system complex"/>
    <property type="evidence" value="ECO:0007669"/>
    <property type="project" value="InterPro"/>
</dbReference>
<proteinExistence type="predicted"/>
<dbReference type="InterPro" id="IPR007690">
    <property type="entry name" value="T2SS_GspM"/>
</dbReference>
<keyword evidence="1" id="KW-1133">Transmembrane helix</keyword>
<evidence type="ECO:0000313" key="2">
    <source>
        <dbReference type="EMBL" id="SAI39561.1"/>
    </source>
</evidence>
<reference evidence="2 3" key="1">
    <citation type="submission" date="2016-03" db="EMBL/GenBank/DDBJ databases">
        <authorList>
            <consortium name="Pathogen Informatics"/>
        </authorList>
    </citation>
    <scope>NUCLEOTIDE SEQUENCE [LARGE SCALE GENOMIC DNA]</scope>
    <source>
        <strain evidence="2 3">NCTC13364</strain>
    </source>
</reference>
<evidence type="ECO:0000313" key="3">
    <source>
        <dbReference type="Proteomes" id="UP000077037"/>
    </source>
</evidence>
<dbReference type="RefSeq" id="WP_235816889.1">
    <property type="nucleotide sequence ID" value="NZ_FKBS01000017.1"/>
</dbReference>
<organism evidence="2 3">
    <name type="scientific">Bordetella ansorpii</name>
    <dbReference type="NCBI Taxonomy" id="288768"/>
    <lineage>
        <taxon>Bacteria</taxon>
        <taxon>Pseudomonadati</taxon>
        <taxon>Pseudomonadota</taxon>
        <taxon>Betaproteobacteria</taxon>
        <taxon>Burkholderiales</taxon>
        <taxon>Alcaligenaceae</taxon>
        <taxon>Bordetella</taxon>
    </lineage>
</organism>
<feature type="transmembrane region" description="Helical" evidence="1">
    <location>
        <begin position="40"/>
        <end position="58"/>
    </location>
</feature>
<keyword evidence="1" id="KW-0812">Transmembrane</keyword>
<gene>
    <name evidence="2" type="primary">gspM</name>
    <name evidence="2" type="ORF">SAMEA1982600_03095</name>
</gene>
<keyword evidence="1" id="KW-0472">Membrane</keyword>